<protein>
    <recommendedName>
        <fullName evidence="2">KilA-N domain-containing protein</fullName>
    </recommendedName>
</protein>
<organism evidence="3 4">
    <name type="scientific">Halomonas beimenensis</name>
    <dbReference type="NCBI Taxonomy" id="475662"/>
    <lineage>
        <taxon>Bacteria</taxon>
        <taxon>Pseudomonadati</taxon>
        <taxon>Pseudomonadota</taxon>
        <taxon>Gammaproteobacteria</taxon>
        <taxon>Oceanospirillales</taxon>
        <taxon>Halomonadaceae</taxon>
        <taxon>Halomonas</taxon>
    </lineage>
</organism>
<feature type="compositionally biased region" description="Low complexity" evidence="1">
    <location>
        <begin position="114"/>
        <end position="134"/>
    </location>
</feature>
<dbReference type="SMART" id="SM01252">
    <property type="entry name" value="KilA-N"/>
    <property type="match status" value="1"/>
</dbReference>
<dbReference type="RefSeq" id="WP_097788518.1">
    <property type="nucleotide sequence ID" value="NZ_BAAADT010000009.1"/>
</dbReference>
<dbReference type="InterPro" id="IPR018004">
    <property type="entry name" value="KilA/APSES_HTH"/>
</dbReference>
<accession>A0A291P571</accession>
<dbReference type="KEGG" id="hbe:BEI_1043"/>
<dbReference type="Proteomes" id="UP000219993">
    <property type="component" value="Chromosome"/>
</dbReference>
<gene>
    <name evidence="3" type="ORF">BEI_1043</name>
</gene>
<evidence type="ECO:0000313" key="3">
    <source>
        <dbReference type="EMBL" id="ATJ82030.1"/>
    </source>
</evidence>
<dbReference type="Pfam" id="PF04383">
    <property type="entry name" value="KilA-N"/>
    <property type="match status" value="1"/>
</dbReference>
<evidence type="ECO:0000313" key="4">
    <source>
        <dbReference type="Proteomes" id="UP000219993"/>
    </source>
</evidence>
<dbReference type="EMBL" id="CP021435">
    <property type="protein sequence ID" value="ATJ82030.1"/>
    <property type="molecule type" value="Genomic_DNA"/>
</dbReference>
<dbReference type="InterPro" id="IPR017880">
    <property type="entry name" value="KilA_N"/>
</dbReference>
<proteinExistence type="predicted"/>
<dbReference type="PROSITE" id="PS51301">
    <property type="entry name" value="KILA_N"/>
    <property type="match status" value="1"/>
</dbReference>
<evidence type="ECO:0000256" key="1">
    <source>
        <dbReference type="SAM" id="MobiDB-lite"/>
    </source>
</evidence>
<feature type="region of interest" description="Disordered" evidence="1">
    <location>
        <begin position="106"/>
        <end position="134"/>
    </location>
</feature>
<keyword evidence="4" id="KW-1185">Reference proteome</keyword>
<dbReference type="AlphaFoldDB" id="A0A291P571"/>
<reference evidence="3 4" key="1">
    <citation type="journal article" date="2017" name="Sci. Rep.">
        <title>Revealing the Saline Adaptation Strategies of the Halophilic Bacterium Halomonas beimenensis through High-throughput Omics and Transposon Mutagenesis Approaches.</title>
        <authorList>
            <person name="Chen Y.H."/>
            <person name="Lin S.S."/>
            <person name="Shyu Y.T."/>
        </authorList>
    </citation>
    <scope>NUCLEOTIDE SEQUENCE [LARGE SCALE GENOMIC DNA]</scope>
    <source>
        <strain evidence="3 4">NTU-111</strain>
    </source>
</reference>
<name>A0A291P571_9GAMM</name>
<evidence type="ECO:0000259" key="2">
    <source>
        <dbReference type="PROSITE" id="PS51301"/>
    </source>
</evidence>
<sequence>MSNTQLTVADIAVRQDSEGRFNLNDLHKAAGGERRFDTREFLDREQTKELVAELESQMTEIPVNKKRGRYGGTFVVKELVYAYAMWISPAFNLKVIRAFDQPRPKAWPWPITPPTTSSTTRSTTWRSSSIRPGS</sequence>
<dbReference type="OrthoDB" id="5298460at2"/>
<feature type="domain" description="KilA-N" evidence="2">
    <location>
        <begin position="1"/>
        <end position="102"/>
    </location>
</feature>